<organism evidence="1 2">
    <name type="scientific">Protofrankia coriariae</name>
    <dbReference type="NCBI Taxonomy" id="1562887"/>
    <lineage>
        <taxon>Bacteria</taxon>
        <taxon>Bacillati</taxon>
        <taxon>Actinomycetota</taxon>
        <taxon>Actinomycetes</taxon>
        <taxon>Frankiales</taxon>
        <taxon>Frankiaceae</taxon>
        <taxon>Protofrankia</taxon>
    </lineage>
</organism>
<dbReference type="EMBL" id="JWIO01000010">
    <property type="protein sequence ID" value="KLL11889.1"/>
    <property type="molecule type" value="Genomic_DNA"/>
</dbReference>
<comment type="caution">
    <text evidence="1">The sequence shown here is derived from an EMBL/GenBank/DDBJ whole genome shotgun (WGS) entry which is preliminary data.</text>
</comment>
<dbReference type="Pfam" id="PF13374">
    <property type="entry name" value="TPR_10"/>
    <property type="match status" value="2"/>
</dbReference>
<reference evidence="1 2" key="1">
    <citation type="submission" date="2014-12" db="EMBL/GenBank/DDBJ databases">
        <title>Frankia sp. BMG5.1 draft genome.</title>
        <authorList>
            <person name="Gtari M."/>
            <person name="Ghodhbane-Gtari F."/>
            <person name="Nouioui I."/>
            <person name="Ktari A."/>
            <person name="Hezbri K."/>
            <person name="Mimouni W."/>
            <person name="Sbissi I."/>
            <person name="Ayari A."/>
            <person name="Yamanaka T."/>
            <person name="Normand P."/>
            <person name="Tisa L.S."/>
            <person name="Boudabous A."/>
        </authorList>
    </citation>
    <scope>NUCLEOTIDE SEQUENCE [LARGE SCALE GENOMIC DNA]</scope>
    <source>
        <strain evidence="1 2">BMG5.1</strain>
    </source>
</reference>
<sequence length="97" mass="10422">MAEAVGLYEETLAGMLRVLGSDHPNTLGSQNNLANAYQSAGRVEEAIGLYEQTLADALRVLGAEHPFVAKVRGNLAVARSVTNGTKRRGFIRKLLGR</sequence>
<evidence type="ECO:0000313" key="1">
    <source>
        <dbReference type="EMBL" id="KLL11889.1"/>
    </source>
</evidence>
<evidence type="ECO:0008006" key="3">
    <source>
        <dbReference type="Google" id="ProtNLM"/>
    </source>
</evidence>
<dbReference type="Proteomes" id="UP000035425">
    <property type="component" value="Unassembled WGS sequence"/>
</dbReference>
<protein>
    <recommendedName>
        <fullName evidence="3">Tetratricopeptide repeat-containing protein</fullName>
    </recommendedName>
</protein>
<keyword evidence="2" id="KW-1185">Reference proteome</keyword>
<dbReference type="InterPro" id="IPR053137">
    <property type="entry name" value="NLR-like"/>
</dbReference>
<evidence type="ECO:0000313" key="2">
    <source>
        <dbReference type="Proteomes" id="UP000035425"/>
    </source>
</evidence>
<proteinExistence type="predicted"/>
<dbReference type="PANTHER" id="PTHR46082">
    <property type="entry name" value="ATP/GTP-BINDING PROTEIN-RELATED"/>
    <property type="match status" value="1"/>
</dbReference>
<dbReference type="Gene3D" id="1.25.40.10">
    <property type="entry name" value="Tetratricopeptide repeat domain"/>
    <property type="match status" value="1"/>
</dbReference>
<accession>A0ABR5F579</accession>
<gene>
    <name evidence="1" type="ORF">FrCorBMG51_08800</name>
</gene>
<dbReference type="PANTHER" id="PTHR46082:SF6">
    <property type="entry name" value="AAA+ ATPASE DOMAIN-CONTAINING PROTEIN-RELATED"/>
    <property type="match status" value="1"/>
</dbReference>
<name>A0ABR5F579_9ACTN</name>
<dbReference type="SUPFAM" id="SSF48452">
    <property type="entry name" value="TPR-like"/>
    <property type="match status" value="1"/>
</dbReference>
<dbReference type="InterPro" id="IPR011990">
    <property type="entry name" value="TPR-like_helical_dom_sf"/>
</dbReference>